<dbReference type="Pfam" id="PF00381">
    <property type="entry name" value="PTS-HPr"/>
    <property type="match status" value="1"/>
</dbReference>
<evidence type="ECO:0000256" key="2">
    <source>
        <dbReference type="ARBA" id="ARBA00022490"/>
    </source>
</evidence>
<organism evidence="5 6">
    <name type="scientific">Eiseniibacteriota bacterium</name>
    <dbReference type="NCBI Taxonomy" id="2212470"/>
    <lineage>
        <taxon>Bacteria</taxon>
        <taxon>Candidatus Eiseniibacteriota</taxon>
    </lineage>
</organism>
<reference evidence="5" key="1">
    <citation type="submission" date="2020-04" db="EMBL/GenBank/DDBJ databases">
        <authorList>
            <person name="Zhang T."/>
        </authorList>
    </citation>
    <scope>NUCLEOTIDE SEQUENCE</scope>
    <source>
        <strain evidence="5">HKST-UBA02</strain>
    </source>
</reference>
<feature type="domain" description="HPr" evidence="4">
    <location>
        <begin position="1"/>
        <end position="88"/>
    </location>
</feature>
<dbReference type="InterPro" id="IPR035895">
    <property type="entry name" value="HPr-like_sf"/>
</dbReference>
<evidence type="ECO:0000259" key="4">
    <source>
        <dbReference type="PROSITE" id="PS51350"/>
    </source>
</evidence>
<evidence type="ECO:0000313" key="6">
    <source>
        <dbReference type="Proteomes" id="UP000739538"/>
    </source>
</evidence>
<dbReference type="InterPro" id="IPR000032">
    <property type="entry name" value="HPr-like"/>
</dbReference>
<evidence type="ECO:0000313" key="5">
    <source>
        <dbReference type="EMBL" id="MCA9755027.1"/>
    </source>
</evidence>
<proteinExistence type="predicted"/>
<gene>
    <name evidence="5" type="ORF">KDA27_04430</name>
</gene>
<comment type="subcellular location">
    <subcellularLocation>
        <location evidence="1">Cytoplasm</location>
    </subcellularLocation>
</comment>
<reference evidence="5" key="2">
    <citation type="journal article" date="2021" name="Microbiome">
        <title>Successional dynamics and alternative stable states in a saline activated sludge microbial community over 9 years.</title>
        <authorList>
            <person name="Wang Y."/>
            <person name="Ye J."/>
            <person name="Ju F."/>
            <person name="Liu L."/>
            <person name="Boyd J.A."/>
            <person name="Deng Y."/>
            <person name="Parks D.H."/>
            <person name="Jiang X."/>
            <person name="Yin X."/>
            <person name="Woodcroft B.J."/>
            <person name="Tyson G.W."/>
            <person name="Hugenholtz P."/>
            <person name="Polz M.F."/>
            <person name="Zhang T."/>
        </authorList>
    </citation>
    <scope>NUCLEOTIDE SEQUENCE</scope>
    <source>
        <strain evidence="5">HKST-UBA02</strain>
    </source>
</reference>
<dbReference type="InterPro" id="IPR050399">
    <property type="entry name" value="HPr"/>
</dbReference>
<keyword evidence="3" id="KW-0598">Phosphotransferase system</keyword>
<dbReference type="CDD" id="cd00367">
    <property type="entry name" value="PTS-HPr_like"/>
    <property type="match status" value="1"/>
</dbReference>
<dbReference type="AlphaFoldDB" id="A0A956N9F6"/>
<keyword evidence="2" id="KW-0963">Cytoplasm</keyword>
<dbReference type="Proteomes" id="UP000739538">
    <property type="component" value="Unassembled WGS sequence"/>
</dbReference>
<protein>
    <submittedName>
        <fullName evidence="5">HPr family phosphocarrier protein</fullName>
    </submittedName>
</protein>
<dbReference type="SUPFAM" id="SSF55594">
    <property type="entry name" value="HPr-like"/>
    <property type="match status" value="1"/>
</dbReference>
<evidence type="ECO:0000256" key="3">
    <source>
        <dbReference type="ARBA" id="ARBA00022683"/>
    </source>
</evidence>
<evidence type="ECO:0000256" key="1">
    <source>
        <dbReference type="ARBA" id="ARBA00004496"/>
    </source>
</evidence>
<dbReference type="PRINTS" id="PR00107">
    <property type="entry name" value="PHOSPHOCPHPR"/>
</dbReference>
<sequence length="89" mass="9630">MTQQEVEVRNYPGIHAHPAGLFVKRASQFEAEIEVSKGDMWVNGKSIMGVLMLAAETGSRLVIRANGPDEKEAVASLVELVDSKFGEAS</sequence>
<dbReference type="EMBL" id="JAGQHS010000014">
    <property type="protein sequence ID" value="MCA9755027.1"/>
    <property type="molecule type" value="Genomic_DNA"/>
</dbReference>
<name>A0A956N9F6_UNCEI</name>
<accession>A0A956N9F6</accession>
<dbReference type="PANTHER" id="PTHR33705">
    <property type="entry name" value="PHOSPHOCARRIER PROTEIN HPR"/>
    <property type="match status" value="1"/>
</dbReference>
<dbReference type="PROSITE" id="PS51350">
    <property type="entry name" value="PTS_HPR_DOM"/>
    <property type="match status" value="1"/>
</dbReference>
<dbReference type="NCBIfam" id="TIGR01003">
    <property type="entry name" value="PTS_HPr_family"/>
    <property type="match status" value="1"/>
</dbReference>
<dbReference type="Gene3D" id="3.30.1340.10">
    <property type="entry name" value="HPr-like"/>
    <property type="match status" value="1"/>
</dbReference>
<dbReference type="PANTHER" id="PTHR33705:SF2">
    <property type="entry name" value="PHOSPHOCARRIER PROTEIN NPR"/>
    <property type="match status" value="1"/>
</dbReference>
<dbReference type="GO" id="GO:0009401">
    <property type="term" value="P:phosphoenolpyruvate-dependent sugar phosphotransferase system"/>
    <property type="evidence" value="ECO:0007669"/>
    <property type="project" value="UniProtKB-KW"/>
</dbReference>
<comment type="caution">
    <text evidence="5">The sequence shown here is derived from an EMBL/GenBank/DDBJ whole genome shotgun (WGS) entry which is preliminary data.</text>
</comment>
<dbReference type="GO" id="GO:0005737">
    <property type="term" value="C:cytoplasm"/>
    <property type="evidence" value="ECO:0007669"/>
    <property type="project" value="UniProtKB-SubCell"/>
</dbReference>